<organism evidence="2 3">
    <name type="scientific">Apodospora peruviana</name>
    <dbReference type="NCBI Taxonomy" id="516989"/>
    <lineage>
        <taxon>Eukaryota</taxon>
        <taxon>Fungi</taxon>
        <taxon>Dikarya</taxon>
        <taxon>Ascomycota</taxon>
        <taxon>Pezizomycotina</taxon>
        <taxon>Sordariomycetes</taxon>
        <taxon>Sordariomycetidae</taxon>
        <taxon>Sordariales</taxon>
        <taxon>Lasiosphaeriaceae</taxon>
        <taxon>Apodospora</taxon>
    </lineage>
</organism>
<sequence>MCHLKTGFLRCTRCGHFVFPIKVVFVCAHSRRKQKNNPPMIERRTWWEDKGLCYKYQYHYYPLTNDFVVETPAGWMDRWGRQWHYHWRDVLRKPGDEPLPCDRIAATSDIFYFSDVNDSCYLCDRCIHRRFQGSIDRLSVKVKRAGIWPGAWPIESRPPKWREDLKMWDVKSLEYAMRVRGGEVKPVTHRVQKKLLLSRLNMGVEIENEVVGSREGESNGEKTIDDKGGGIEKSESKGKERAIDDERSDIEENESDMPVWTSDDKRWIRVWEDDELMEGQRLHDSDRRVHWEDDEPMDGQRLHDPDRLVFQTGPHEESTPGSRLLSTPSPSTTSATSPISDETDLDLALDAEKPKSFRFEGRYYGPAPPIPVRARRSLRELKAQLDVVFQKLQDLARHVETANEVSSSREKESGSYMPVWTRDDKRWMGVGADDEPEESESDILVWTSDNKRWMGVLDDEEPVDADPPGSPAWEVEFTVPRP</sequence>
<reference evidence="2" key="1">
    <citation type="journal article" date="2023" name="Mol. Phylogenet. Evol.">
        <title>Genome-scale phylogeny and comparative genomics of the fungal order Sordariales.</title>
        <authorList>
            <person name="Hensen N."/>
            <person name="Bonometti L."/>
            <person name="Westerberg I."/>
            <person name="Brannstrom I.O."/>
            <person name="Guillou S."/>
            <person name="Cros-Aarteil S."/>
            <person name="Calhoun S."/>
            <person name="Haridas S."/>
            <person name="Kuo A."/>
            <person name="Mondo S."/>
            <person name="Pangilinan J."/>
            <person name="Riley R."/>
            <person name="LaButti K."/>
            <person name="Andreopoulos B."/>
            <person name="Lipzen A."/>
            <person name="Chen C."/>
            <person name="Yan M."/>
            <person name="Daum C."/>
            <person name="Ng V."/>
            <person name="Clum A."/>
            <person name="Steindorff A."/>
            <person name="Ohm R.A."/>
            <person name="Martin F."/>
            <person name="Silar P."/>
            <person name="Natvig D.O."/>
            <person name="Lalanne C."/>
            <person name="Gautier V."/>
            <person name="Ament-Velasquez S.L."/>
            <person name="Kruys A."/>
            <person name="Hutchinson M.I."/>
            <person name="Powell A.J."/>
            <person name="Barry K."/>
            <person name="Miller A.N."/>
            <person name="Grigoriev I.V."/>
            <person name="Debuchy R."/>
            <person name="Gladieux P."/>
            <person name="Hiltunen Thoren M."/>
            <person name="Johannesson H."/>
        </authorList>
    </citation>
    <scope>NUCLEOTIDE SEQUENCE</scope>
    <source>
        <strain evidence="2">CBS 118394</strain>
    </source>
</reference>
<reference evidence="2" key="2">
    <citation type="submission" date="2023-06" db="EMBL/GenBank/DDBJ databases">
        <authorList>
            <consortium name="Lawrence Berkeley National Laboratory"/>
            <person name="Haridas S."/>
            <person name="Hensen N."/>
            <person name="Bonometti L."/>
            <person name="Westerberg I."/>
            <person name="Brannstrom I.O."/>
            <person name="Guillou S."/>
            <person name="Cros-Aarteil S."/>
            <person name="Calhoun S."/>
            <person name="Kuo A."/>
            <person name="Mondo S."/>
            <person name="Pangilinan J."/>
            <person name="Riley R."/>
            <person name="Labutti K."/>
            <person name="Andreopoulos B."/>
            <person name="Lipzen A."/>
            <person name="Chen C."/>
            <person name="Yanf M."/>
            <person name="Daum C."/>
            <person name="Ng V."/>
            <person name="Clum A."/>
            <person name="Steindorff A."/>
            <person name="Ohm R."/>
            <person name="Martin F."/>
            <person name="Silar P."/>
            <person name="Natvig D."/>
            <person name="Lalanne C."/>
            <person name="Gautier V."/>
            <person name="Ament-Velasquez S.L."/>
            <person name="Kruys A."/>
            <person name="Hutchinson M.I."/>
            <person name="Powell A.J."/>
            <person name="Barry K."/>
            <person name="Miller A.N."/>
            <person name="Grigoriev I.V."/>
            <person name="Debuchy R."/>
            <person name="Gladieux P."/>
            <person name="Thoren M.H."/>
            <person name="Johannesson H."/>
        </authorList>
    </citation>
    <scope>NUCLEOTIDE SEQUENCE</scope>
    <source>
        <strain evidence="2">CBS 118394</strain>
    </source>
</reference>
<gene>
    <name evidence="2" type="ORF">B0H66DRAFT_535302</name>
</gene>
<name>A0AAE0I2P1_9PEZI</name>
<protein>
    <submittedName>
        <fullName evidence="2">Uncharacterized protein</fullName>
    </submittedName>
</protein>
<feature type="region of interest" description="Disordered" evidence="1">
    <location>
        <begin position="459"/>
        <end position="482"/>
    </location>
</feature>
<comment type="caution">
    <text evidence="2">The sequence shown here is derived from an EMBL/GenBank/DDBJ whole genome shotgun (WGS) entry which is preliminary data.</text>
</comment>
<dbReference type="EMBL" id="JAUEDM010000005">
    <property type="protein sequence ID" value="KAK3317067.1"/>
    <property type="molecule type" value="Genomic_DNA"/>
</dbReference>
<feature type="region of interest" description="Disordered" evidence="1">
    <location>
        <begin position="310"/>
        <end position="345"/>
    </location>
</feature>
<accession>A0AAE0I2P1</accession>
<evidence type="ECO:0000256" key="1">
    <source>
        <dbReference type="SAM" id="MobiDB-lite"/>
    </source>
</evidence>
<feature type="compositionally biased region" description="Low complexity" evidence="1">
    <location>
        <begin position="319"/>
        <end position="340"/>
    </location>
</feature>
<evidence type="ECO:0000313" key="2">
    <source>
        <dbReference type="EMBL" id="KAK3317067.1"/>
    </source>
</evidence>
<keyword evidence="3" id="KW-1185">Reference proteome</keyword>
<dbReference type="AlphaFoldDB" id="A0AAE0I2P1"/>
<evidence type="ECO:0000313" key="3">
    <source>
        <dbReference type="Proteomes" id="UP001283341"/>
    </source>
</evidence>
<feature type="compositionally biased region" description="Basic and acidic residues" evidence="1">
    <location>
        <begin position="212"/>
        <end position="245"/>
    </location>
</feature>
<feature type="region of interest" description="Disordered" evidence="1">
    <location>
        <begin position="211"/>
        <end position="258"/>
    </location>
</feature>
<proteinExistence type="predicted"/>
<dbReference type="Proteomes" id="UP001283341">
    <property type="component" value="Unassembled WGS sequence"/>
</dbReference>
<feature type="compositionally biased region" description="Acidic residues" evidence="1">
    <location>
        <begin position="246"/>
        <end position="255"/>
    </location>
</feature>